<dbReference type="Proteomes" id="UP000002402">
    <property type="component" value="Chromosome"/>
</dbReference>
<evidence type="ECO:0000313" key="3">
    <source>
        <dbReference type="Proteomes" id="UP000002402"/>
    </source>
</evidence>
<dbReference type="Gene3D" id="3.40.390.10">
    <property type="entry name" value="Collagenase (Catalytic Domain)"/>
    <property type="match status" value="1"/>
</dbReference>
<evidence type="ECO:0000259" key="1">
    <source>
        <dbReference type="SMART" id="SM00235"/>
    </source>
</evidence>
<dbReference type="SUPFAM" id="SSF55486">
    <property type="entry name" value="Metalloproteases ('zincins'), catalytic domain"/>
    <property type="match status" value="1"/>
</dbReference>
<protein>
    <submittedName>
        <fullName evidence="2">Lipoprotein</fullName>
    </submittedName>
</protein>
<accession>Q1D1D4</accession>
<evidence type="ECO:0000313" key="2">
    <source>
        <dbReference type="EMBL" id="ABF87806.1"/>
    </source>
</evidence>
<dbReference type="KEGG" id="mxa:MXAN_5392"/>
<dbReference type="Pfam" id="PF12388">
    <property type="entry name" value="Peptidase_M57"/>
    <property type="match status" value="1"/>
</dbReference>
<keyword evidence="3" id="KW-1185">Reference proteome</keyword>
<dbReference type="EnsemblBacteria" id="ABF87806">
    <property type="protein sequence ID" value="ABF87806"/>
    <property type="gene ID" value="MXAN_5392"/>
</dbReference>
<sequence length="476" mass="51668">MTNSVSLVRRPSPVFIAELSNEEKVMKRSRGVSLPRMGWVVLAAPMMWACGPEAQAPAAQEVSQQDVPRDVVSWEEYQRNAARVVDGKELYIVEWDLALTRDELRDRYDRYVAAASTGQDGSESLGRTESPLRVNRVGSSDDIWTWANRYNLRYCVSNAFGTNKTRIVNEMANAAASWEYVADVDFIYDSTQDASCTNANPAVTFAVQPWTAGGACAFFPSGGGCIPRTVVIDIPSLDPAPPTSPNVTTGTVLIHELGHVLGFRHEHSASSLNPCYEDSNWRELTTYDVASTMHYPWCNGVSTSTLNLTYLDAAGAAALYGWHTNANNGDRRYPAAHTNDYTAALQMGQSFLIPFAVTTNFAEGCFLVGNGPTAAHIRYSDGMAGAVLASATSVVDTGVQCGVNASYTWHRANFPGVAMFANSVFTVVFGNGTQTLRMAINIGNPYTSGNMWDSFGGGRSLSPWDGRVRMGRLGPP</sequence>
<proteinExistence type="predicted"/>
<feature type="domain" description="Peptidase metallopeptidase" evidence="1">
    <location>
        <begin position="142"/>
        <end position="297"/>
    </location>
</feature>
<gene>
    <name evidence="2" type="ordered locus">MXAN_5392</name>
</gene>
<dbReference type="SMART" id="SM00235">
    <property type="entry name" value="ZnMc"/>
    <property type="match status" value="1"/>
</dbReference>
<dbReference type="GO" id="GO:0008270">
    <property type="term" value="F:zinc ion binding"/>
    <property type="evidence" value="ECO:0007669"/>
    <property type="project" value="InterPro"/>
</dbReference>
<dbReference type="HOGENOM" id="CLU_573443_0_0_7"/>
<dbReference type="GO" id="GO:0006508">
    <property type="term" value="P:proteolysis"/>
    <property type="evidence" value="ECO:0007669"/>
    <property type="project" value="InterPro"/>
</dbReference>
<dbReference type="STRING" id="246197.MXAN_5392"/>
<keyword evidence="2" id="KW-0449">Lipoprotein</keyword>
<name>Q1D1D4_MYXXD</name>
<dbReference type="InterPro" id="IPR024653">
    <property type="entry name" value="Peptidase_M10/M27/M57"/>
</dbReference>
<reference evidence="2 3" key="1">
    <citation type="journal article" date="2006" name="Proc. Natl. Acad. Sci. U.S.A.">
        <title>Evolution of sensory complexity recorded in a myxobacterial genome.</title>
        <authorList>
            <person name="Goldman B.S."/>
            <person name="Nierman W.C."/>
            <person name="Kaiser D."/>
            <person name="Slater S.C."/>
            <person name="Durkin A.S."/>
            <person name="Eisen J.A."/>
            <person name="Ronning C.M."/>
            <person name="Barbazuk W.B."/>
            <person name="Blanchard M."/>
            <person name="Field C."/>
            <person name="Halling C."/>
            <person name="Hinkle G."/>
            <person name="Iartchuk O."/>
            <person name="Kim H.S."/>
            <person name="Mackenzie C."/>
            <person name="Madupu R."/>
            <person name="Miller N."/>
            <person name="Shvartsbeyn A."/>
            <person name="Sullivan S.A."/>
            <person name="Vaudin M."/>
            <person name="Wiegand R."/>
            <person name="Kaplan H.B."/>
        </authorList>
    </citation>
    <scope>NUCLEOTIDE SEQUENCE [LARGE SCALE GENOMIC DNA]</scope>
    <source>
        <strain evidence="3">DK1622</strain>
    </source>
</reference>
<dbReference type="eggNOG" id="COG1520">
    <property type="taxonomic scope" value="Bacteria"/>
</dbReference>
<dbReference type="AlphaFoldDB" id="Q1D1D4"/>
<dbReference type="InterPro" id="IPR006026">
    <property type="entry name" value="Peptidase_Metallo"/>
</dbReference>
<organism evidence="2 3">
    <name type="scientific">Myxococcus xanthus (strain DK1622)</name>
    <dbReference type="NCBI Taxonomy" id="246197"/>
    <lineage>
        <taxon>Bacteria</taxon>
        <taxon>Pseudomonadati</taxon>
        <taxon>Myxococcota</taxon>
        <taxon>Myxococcia</taxon>
        <taxon>Myxococcales</taxon>
        <taxon>Cystobacterineae</taxon>
        <taxon>Myxococcaceae</taxon>
        <taxon>Myxococcus</taxon>
    </lineage>
</organism>
<dbReference type="InterPro" id="IPR024079">
    <property type="entry name" value="MetalloPept_cat_dom_sf"/>
</dbReference>
<dbReference type="GO" id="GO:0008237">
    <property type="term" value="F:metallopeptidase activity"/>
    <property type="evidence" value="ECO:0007669"/>
    <property type="project" value="InterPro"/>
</dbReference>
<dbReference type="EMBL" id="CP000113">
    <property type="protein sequence ID" value="ABF87806.1"/>
    <property type="molecule type" value="Genomic_DNA"/>
</dbReference>